<dbReference type="EMBL" id="CM040458">
    <property type="protein sequence ID" value="MCI4378634.1"/>
    <property type="molecule type" value="Genomic_DNA"/>
</dbReference>
<reference evidence="1 2" key="1">
    <citation type="journal article" date="2022" name="bioRxiv">
        <title>An ancient truncated duplication of the anti-Mullerian hormone receptor type 2 gene is a potential conserved master sex determinant in the Pangasiidae catfish family.</title>
        <authorList>
            <person name="Wen M."/>
            <person name="Pan Q."/>
            <person name="Jouanno E."/>
            <person name="Montfort J."/>
            <person name="Zahm M."/>
            <person name="Cabau C."/>
            <person name="Klopp C."/>
            <person name="Iampietro C."/>
            <person name="Roques C."/>
            <person name="Bouchez O."/>
            <person name="Castinel A."/>
            <person name="Donnadieu C."/>
            <person name="Parrinello H."/>
            <person name="Poncet C."/>
            <person name="Belmonte E."/>
            <person name="Gautier V."/>
            <person name="Avarre J.-C."/>
            <person name="Dugue R."/>
            <person name="Gustiano R."/>
            <person name="Ha T.T.T."/>
            <person name="Campet M."/>
            <person name="Sriphairoj K."/>
            <person name="Ribolli J."/>
            <person name="de Almeida F.L."/>
            <person name="Desvignes T."/>
            <person name="Postlethwait J.H."/>
            <person name="Bucao C.F."/>
            <person name="Robinson-Rechavi M."/>
            <person name="Bobe J."/>
            <person name="Herpin A."/>
            <person name="Guiguen Y."/>
        </authorList>
    </citation>
    <scope>NUCLEOTIDE SEQUENCE [LARGE SCALE GENOMIC DNA]</scope>
    <source>
        <strain evidence="1">YG-Dec2019</strain>
    </source>
</reference>
<comment type="caution">
    <text evidence="1">The sequence shown here is derived from an EMBL/GenBank/DDBJ whole genome shotgun (WGS) entry which is preliminary data.</text>
</comment>
<sequence length="56" mass="5640">MCSLCFTGQQKEGSNGSGAYPGKTGCEAAIHPGGCQAIAGQHAHTHSHNHSHLGAV</sequence>
<dbReference type="Proteomes" id="UP000829447">
    <property type="component" value="Linkage Group LG5"/>
</dbReference>
<accession>A0ACC5WIL4</accession>
<name>A0ACC5WIL4_PANGG</name>
<evidence type="ECO:0000313" key="2">
    <source>
        <dbReference type="Proteomes" id="UP000829447"/>
    </source>
</evidence>
<proteinExistence type="predicted"/>
<keyword evidence="2" id="KW-1185">Reference proteome</keyword>
<gene>
    <name evidence="1" type="ORF">PGIGA_G00218220</name>
</gene>
<organism evidence="1 2">
    <name type="scientific">Pangasianodon gigas</name>
    <name type="common">Mekong giant catfish</name>
    <name type="synonym">Pangasius gigas</name>
    <dbReference type="NCBI Taxonomy" id="30993"/>
    <lineage>
        <taxon>Eukaryota</taxon>
        <taxon>Metazoa</taxon>
        <taxon>Chordata</taxon>
        <taxon>Craniata</taxon>
        <taxon>Vertebrata</taxon>
        <taxon>Euteleostomi</taxon>
        <taxon>Actinopterygii</taxon>
        <taxon>Neopterygii</taxon>
        <taxon>Teleostei</taxon>
        <taxon>Ostariophysi</taxon>
        <taxon>Siluriformes</taxon>
        <taxon>Pangasiidae</taxon>
        <taxon>Pangasianodon</taxon>
    </lineage>
</organism>
<evidence type="ECO:0000313" key="1">
    <source>
        <dbReference type="EMBL" id="MCI4378634.1"/>
    </source>
</evidence>
<protein>
    <submittedName>
        <fullName evidence="1">Uncharacterized protein</fullName>
    </submittedName>
</protein>